<sequence length="176" mass="19871">MKFLKTLLIVIVALIIIFFAGALFLPKTYSVARSVNINAPDSVVYKNVSDLNLFKKWMPWLKMEPTAKVEISGEPSSPGHSYHWVGDKTGEGIMSIKQVVPYSHVDYDLKFIKPFESDCNSQFTIESSGGTVDVTWTMSGENKTTMEKWMSLNFDNMIGKDFESGLKDLKKLSEKQ</sequence>
<evidence type="ECO:0000313" key="2">
    <source>
        <dbReference type="EMBL" id="MXV52968.1"/>
    </source>
</evidence>
<dbReference type="Gene3D" id="3.30.530.20">
    <property type="match status" value="1"/>
</dbReference>
<gene>
    <name evidence="2" type="ORF">GS399_18510</name>
</gene>
<dbReference type="Pfam" id="PF10604">
    <property type="entry name" value="Polyketide_cyc2"/>
    <property type="match status" value="1"/>
</dbReference>
<dbReference type="Proteomes" id="UP000466586">
    <property type="component" value="Unassembled WGS sequence"/>
</dbReference>
<organism evidence="2 3">
    <name type="scientific">Hufsiella arboris</name>
    <dbReference type="NCBI Taxonomy" id="2695275"/>
    <lineage>
        <taxon>Bacteria</taxon>
        <taxon>Pseudomonadati</taxon>
        <taxon>Bacteroidota</taxon>
        <taxon>Sphingobacteriia</taxon>
        <taxon>Sphingobacteriales</taxon>
        <taxon>Sphingobacteriaceae</taxon>
        <taxon>Hufsiella</taxon>
    </lineage>
</organism>
<dbReference type="CDD" id="cd07818">
    <property type="entry name" value="SRPBCC_1"/>
    <property type="match status" value="1"/>
</dbReference>
<feature type="transmembrane region" description="Helical" evidence="1">
    <location>
        <begin position="6"/>
        <end position="25"/>
    </location>
</feature>
<dbReference type="InterPro" id="IPR019587">
    <property type="entry name" value="Polyketide_cyclase/dehydratase"/>
</dbReference>
<evidence type="ECO:0000256" key="1">
    <source>
        <dbReference type="SAM" id="Phobius"/>
    </source>
</evidence>
<dbReference type="SUPFAM" id="SSF55961">
    <property type="entry name" value="Bet v1-like"/>
    <property type="match status" value="1"/>
</dbReference>
<proteinExistence type="predicted"/>
<keyword evidence="3" id="KW-1185">Reference proteome</keyword>
<dbReference type="RefSeq" id="WP_160846146.1">
    <property type="nucleotide sequence ID" value="NZ_WVHT01000011.1"/>
</dbReference>
<evidence type="ECO:0000313" key="3">
    <source>
        <dbReference type="Proteomes" id="UP000466586"/>
    </source>
</evidence>
<comment type="caution">
    <text evidence="2">The sequence shown here is derived from an EMBL/GenBank/DDBJ whole genome shotgun (WGS) entry which is preliminary data.</text>
</comment>
<keyword evidence="1" id="KW-0472">Membrane</keyword>
<name>A0A7K1YFS2_9SPHI</name>
<keyword evidence="1" id="KW-0812">Transmembrane</keyword>
<reference evidence="2 3" key="1">
    <citation type="submission" date="2019-11" db="EMBL/GenBank/DDBJ databases">
        <title>Pedobacter sp. HMF7647 Genome sequencing and assembly.</title>
        <authorList>
            <person name="Kang H."/>
            <person name="Kim H."/>
            <person name="Joh K."/>
        </authorList>
    </citation>
    <scope>NUCLEOTIDE SEQUENCE [LARGE SCALE GENOMIC DNA]</scope>
    <source>
        <strain evidence="2 3">HMF7647</strain>
    </source>
</reference>
<keyword evidence="1" id="KW-1133">Transmembrane helix</keyword>
<dbReference type="AlphaFoldDB" id="A0A7K1YFS2"/>
<accession>A0A7K1YFS2</accession>
<dbReference type="InterPro" id="IPR023393">
    <property type="entry name" value="START-like_dom_sf"/>
</dbReference>
<protein>
    <submittedName>
        <fullName evidence="2">Polyketide cyclase</fullName>
    </submittedName>
</protein>
<dbReference type="EMBL" id="WVHT01000011">
    <property type="protein sequence ID" value="MXV52968.1"/>
    <property type="molecule type" value="Genomic_DNA"/>
</dbReference>